<accession>A0ABZ0HVI9</accession>
<organism evidence="8 9">
    <name type="scientific">Methylocapsa polymorpha</name>
    <dbReference type="NCBI Taxonomy" id="3080828"/>
    <lineage>
        <taxon>Bacteria</taxon>
        <taxon>Pseudomonadati</taxon>
        <taxon>Pseudomonadota</taxon>
        <taxon>Alphaproteobacteria</taxon>
        <taxon>Hyphomicrobiales</taxon>
        <taxon>Beijerinckiaceae</taxon>
        <taxon>Methylocapsa</taxon>
    </lineage>
</organism>
<feature type="chain" id="PRO_5046212746" evidence="6">
    <location>
        <begin position="22"/>
        <end position="272"/>
    </location>
</feature>
<dbReference type="InterPro" id="IPR027385">
    <property type="entry name" value="Beta-barrel_OMP"/>
</dbReference>
<protein>
    <submittedName>
        <fullName evidence="8">Porin family protein</fullName>
    </submittedName>
</protein>
<keyword evidence="2 6" id="KW-0732">Signal</keyword>
<evidence type="ECO:0000256" key="6">
    <source>
        <dbReference type="SAM" id="SignalP"/>
    </source>
</evidence>
<keyword evidence="4" id="KW-0998">Cell outer membrane</keyword>
<dbReference type="RefSeq" id="WP_407339358.1">
    <property type="nucleotide sequence ID" value="NZ_CP136862.1"/>
</dbReference>
<evidence type="ECO:0000256" key="4">
    <source>
        <dbReference type="ARBA" id="ARBA00023237"/>
    </source>
</evidence>
<dbReference type="EMBL" id="CP136862">
    <property type="protein sequence ID" value="WOJ89911.1"/>
    <property type="molecule type" value="Genomic_DNA"/>
</dbReference>
<proteinExistence type="inferred from homology"/>
<name>A0ABZ0HVI9_9HYPH</name>
<dbReference type="InterPro" id="IPR051692">
    <property type="entry name" value="OMP-like"/>
</dbReference>
<dbReference type="InterPro" id="IPR011250">
    <property type="entry name" value="OMP/PagP_B-barrel"/>
</dbReference>
<evidence type="ECO:0000313" key="9">
    <source>
        <dbReference type="Proteomes" id="UP001626536"/>
    </source>
</evidence>
<dbReference type="Proteomes" id="UP001626536">
    <property type="component" value="Chromosome"/>
</dbReference>
<evidence type="ECO:0000259" key="7">
    <source>
        <dbReference type="Pfam" id="PF13505"/>
    </source>
</evidence>
<evidence type="ECO:0000313" key="8">
    <source>
        <dbReference type="EMBL" id="WOJ89911.1"/>
    </source>
</evidence>
<evidence type="ECO:0000256" key="3">
    <source>
        <dbReference type="ARBA" id="ARBA00023136"/>
    </source>
</evidence>
<dbReference type="SUPFAM" id="SSF56925">
    <property type="entry name" value="OMPA-like"/>
    <property type="match status" value="1"/>
</dbReference>
<evidence type="ECO:0000256" key="5">
    <source>
        <dbReference type="ARBA" id="ARBA00038306"/>
    </source>
</evidence>
<gene>
    <name evidence="8" type="ORF">RZS28_00930</name>
</gene>
<dbReference type="Pfam" id="PF13505">
    <property type="entry name" value="OMP_b-brl"/>
    <property type="match status" value="1"/>
</dbReference>
<comment type="subcellular location">
    <subcellularLocation>
        <location evidence="1">Cell outer membrane</location>
    </subcellularLocation>
</comment>
<sequence length="272" mass="28648">MLRQILMASVGAIALAGSAVAADLRAPAPAPVYAPAPYNWSGLYIGGQIGYAWGNLNSTPYGFAAPAGPLGTFLLSGPFSGNPQGVIGGVHLGYNLQINQWLLGLEGDVDGTGLNRTVIAPTFFTPPLDAAFVNPGFGATVHTTSPLQGSIRLRAGFAWDRALIYATGGAAFAGIKTTYSDFFGFDSISRTRAGWTVGGGVEYAVTDNWSVRAEYRYADFGRYNDYLINSFPLTTAGVGLADAVHTHFTENRVQVGFSYKFGAAPAPIVAKY</sequence>
<dbReference type="PANTHER" id="PTHR34001">
    <property type="entry name" value="BLL7405 PROTEIN"/>
    <property type="match status" value="1"/>
</dbReference>
<dbReference type="Gene3D" id="2.40.160.20">
    <property type="match status" value="1"/>
</dbReference>
<evidence type="ECO:0000256" key="1">
    <source>
        <dbReference type="ARBA" id="ARBA00004442"/>
    </source>
</evidence>
<evidence type="ECO:0000256" key="2">
    <source>
        <dbReference type="ARBA" id="ARBA00022729"/>
    </source>
</evidence>
<dbReference type="PANTHER" id="PTHR34001:SF3">
    <property type="entry name" value="BLL7405 PROTEIN"/>
    <property type="match status" value="1"/>
</dbReference>
<reference evidence="8 9" key="1">
    <citation type="submission" date="2023-10" db="EMBL/GenBank/DDBJ databases">
        <title>Novel methanotroph of the genus Methylocapsa from a subarctic wetland.</title>
        <authorList>
            <person name="Belova S.E."/>
            <person name="Oshkin I.Y."/>
            <person name="Miroshnikov K."/>
            <person name="Dedysh S.N."/>
        </authorList>
    </citation>
    <scope>NUCLEOTIDE SEQUENCE [LARGE SCALE GENOMIC DNA]</scope>
    <source>
        <strain evidence="8 9">RX1</strain>
    </source>
</reference>
<comment type="similarity">
    <text evidence="5">Belongs to the Omp25/RopB family.</text>
</comment>
<keyword evidence="9" id="KW-1185">Reference proteome</keyword>
<keyword evidence="3" id="KW-0472">Membrane</keyword>
<feature type="signal peptide" evidence="6">
    <location>
        <begin position="1"/>
        <end position="21"/>
    </location>
</feature>
<feature type="domain" description="Outer membrane protein beta-barrel" evidence="7">
    <location>
        <begin position="31"/>
        <end position="261"/>
    </location>
</feature>